<keyword evidence="2" id="KW-1185">Reference proteome</keyword>
<protein>
    <recommendedName>
        <fullName evidence="3">Transposase DDE domain-containing protein</fullName>
    </recommendedName>
</protein>
<organism evidence="1 2">
    <name type="scientific">Micromonospora halophytica</name>
    <dbReference type="NCBI Taxonomy" id="47864"/>
    <lineage>
        <taxon>Bacteria</taxon>
        <taxon>Bacillati</taxon>
        <taxon>Actinomycetota</taxon>
        <taxon>Actinomycetes</taxon>
        <taxon>Micromonosporales</taxon>
        <taxon>Micromonosporaceae</taxon>
        <taxon>Micromonospora</taxon>
    </lineage>
</organism>
<dbReference type="STRING" id="47864.GA0070560_101401"/>
<sequence length="133" mass="14466">MAAYHDLYQVERSFRMTKSDLAARPVFHRLDDSIQAHLTVVFAALAVSREAQARSGLSINKILKTLRPLRSATITIGAQQVTAQPRIPAETRPLLNDLGWSGHQTATTQVRATRRRAVGRTVAGPAGNAVEPG</sequence>
<gene>
    <name evidence="1" type="ORF">GA0070560_101401</name>
</gene>
<proteinExistence type="predicted"/>
<evidence type="ECO:0008006" key="3">
    <source>
        <dbReference type="Google" id="ProtNLM"/>
    </source>
</evidence>
<dbReference type="AlphaFoldDB" id="A0A1C5GMY2"/>
<evidence type="ECO:0000313" key="1">
    <source>
        <dbReference type="EMBL" id="SCG35164.1"/>
    </source>
</evidence>
<name>A0A1C5GMY2_9ACTN</name>
<dbReference type="EMBL" id="FMDN01000001">
    <property type="protein sequence ID" value="SCG35164.1"/>
    <property type="molecule type" value="Genomic_DNA"/>
</dbReference>
<dbReference type="Proteomes" id="UP000199408">
    <property type="component" value="Unassembled WGS sequence"/>
</dbReference>
<reference evidence="2" key="1">
    <citation type="submission" date="2016-06" db="EMBL/GenBank/DDBJ databases">
        <authorList>
            <person name="Varghese N."/>
        </authorList>
    </citation>
    <scope>NUCLEOTIDE SEQUENCE [LARGE SCALE GENOMIC DNA]</scope>
    <source>
        <strain evidence="2">DSM 43171</strain>
    </source>
</reference>
<evidence type="ECO:0000313" key="2">
    <source>
        <dbReference type="Proteomes" id="UP000199408"/>
    </source>
</evidence>
<accession>A0A1C5GMY2</accession>